<reference evidence="5 7" key="2">
    <citation type="journal article" date="2019" name="Microb. Pathog.">
        <title>Comparison of VITEK 2, MALDI-TOF MS, 16S rRNA gene sequencing, and whole-genome sequencing for identification of Roseomonas mucosa.</title>
        <authorList>
            <person name="Rudolph W.W."/>
            <person name="Gunzer F."/>
            <person name="Trauth M."/>
            <person name="Bunk B."/>
            <person name="Bigge R."/>
            <person name="Schrottner P."/>
        </authorList>
    </citation>
    <scope>NUCLEOTIDE SEQUENCE [LARGE SCALE GENOMIC DNA]</scope>
    <source>
        <strain evidence="5 7">DSM 103800</strain>
    </source>
</reference>
<sequence>MRQLYTVNQLAEELGITPRAIRFYEAKGLLAPERAGTTRVFDRRDRARLMLVLRGKRLGFSLNEIREYLDLYDARHGQAEQIRWLLDSVRERIVRLEQQRTDLEQTLTELRDIETQAAKALSGQG</sequence>
<dbReference type="CDD" id="cd04776">
    <property type="entry name" value="HTH_GnyR"/>
    <property type="match status" value="1"/>
</dbReference>
<dbReference type="InterPro" id="IPR000551">
    <property type="entry name" value="MerR-type_HTH_dom"/>
</dbReference>
<dbReference type="InterPro" id="IPR009061">
    <property type="entry name" value="DNA-bd_dom_put_sf"/>
</dbReference>
<dbReference type="SMART" id="SM00422">
    <property type="entry name" value="HTH_MERR"/>
    <property type="match status" value="1"/>
</dbReference>
<dbReference type="Proteomes" id="UP001258945">
    <property type="component" value="Unassembled WGS sequence"/>
</dbReference>
<evidence type="ECO:0000313" key="7">
    <source>
        <dbReference type="Proteomes" id="UP001258945"/>
    </source>
</evidence>
<evidence type="ECO:0000259" key="3">
    <source>
        <dbReference type="PROSITE" id="PS50937"/>
    </source>
</evidence>
<gene>
    <name evidence="4" type="ORF">RGI145_00965</name>
    <name evidence="5" type="ORF">RQ831_05285</name>
</gene>
<dbReference type="eggNOG" id="COG0789">
    <property type="taxonomic scope" value="Bacteria"/>
</dbReference>
<dbReference type="Gene3D" id="1.10.1660.10">
    <property type="match status" value="1"/>
</dbReference>
<feature type="coiled-coil region" evidence="2">
    <location>
        <begin position="79"/>
        <end position="116"/>
    </location>
</feature>
<name>A0A1L7AAT7_9PROT</name>
<dbReference type="GO" id="GO:0003677">
    <property type="term" value="F:DNA binding"/>
    <property type="evidence" value="ECO:0007669"/>
    <property type="project" value="UniProtKB-KW"/>
</dbReference>
<accession>A0A1L7AAT7</accession>
<protein>
    <submittedName>
        <fullName evidence="5">MerR family DNA-binding transcriptional regulator</fullName>
    </submittedName>
    <submittedName>
        <fullName evidence="4">MerR family transcriptional regulator</fullName>
    </submittedName>
</protein>
<evidence type="ECO:0000256" key="2">
    <source>
        <dbReference type="SAM" id="Coils"/>
    </source>
</evidence>
<dbReference type="RefSeq" id="WP_075796863.1">
    <property type="nucleotide sequence ID" value="NZ_CP015583.1"/>
</dbReference>
<dbReference type="KEGG" id="rgi:RGI145_00965"/>
<keyword evidence="2" id="KW-0175">Coiled coil</keyword>
<dbReference type="EMBL" id="CP015583">
    <property type="protein sequence ID" value="APT55896.1"/>
    <property type="molecule type" value="Genomic_DNA"/>
</dbReference>
<dbReference type="STRING" id="257708.RGI145_00965"/>
<keyword evidence="1 5" id="KW-0238">DNA-binding</keyword>
<dbReference type="PROSITE" id="PS50937">
    <property type="entry name" value="HTH_MERR_2"/>
    <property type="match status" value="1"/>
</dbReference>
<dbReference type="GO" id="GO:0003700">
    <property type="term" value="F:DNA-binding transcription factor activity"/>
    <property type="evidence" value="ECO:0007669"/>
    <property type="project" value="InterPro"/>
</dbReference>
<keyword evidence="7" id="KW-1185">Reference proteome</keyword>
<evidence type="ECO:0000313" key="4">
    <source>
        <dbReference type="EMBL" id="APT55896.1"/>
    </source>
</evidence>
<dbReference type="InterPro" id="IPR047057">
    <property type="entry name" value="MerR_fam"/>
</dbReference>
<dbReference type="PANTHER" id="PTHR30204:SF58">
    <property type="entry name" value="HTH-TYPE TRANSCRIPTIONAL REGULATOR YFMP"/>
    <property type="match status" value="1"/>
</dbReference>
<proteinExistence type="predicted"/>
<dbReference type="PANTHER" id="PTHR30204">
    <property type="entry name" value="REDOX-CYCLING DRUG-SENSING TRANSCRIPTIONAL ACTIVATOR SOXR"/>
    <property type="match status" value="1"/>
</dbReference>
<dbReference type="EMBL" id="JAVVDO010000005">
    <property type="protein sequence ID" value="MDT8330458.1"/>
    <property type="molecule type" value="Genomic_DNA"/>
</dbReference>
<organism evidence="4 6">
    <name type="scientific">Roseomonas gilardii</name>
    <dbReference type="NCBI Taxonomy" id="257708"/>
    <lineage>
        <taxon>Bacteria</taxon>
        <taxon>Pseudomonadati</taxon>
        <taxon>Pseudomonadota</taxon>
        <taxon>Alphaproteobacteria</taxon>
        <taxon>Acetobacterales</taxon>
        <taxon>Roseomonadaceae</taxon>
        <taxon>Roseomonas</taxon>
    </lineage>
</organism>
<feature type="domain" description="HTH merR-type" evidence="3">
    <location>
        <begin position="4"/>
        <end position="71"/>
    </location>
</feature>
<evidence type="ECO:0000313" key="6">
    <source>
        <dbReference type="Proteomes" id="UP000185494"/>
    </source>
</evidence>
<dbReference type="AlphaFoldDB" id="A0A1L7AAT7"/>
<reference evidence="5" key="3">
    <citation type="submission" date="2023-09" db="EMBL/GenBank/DDBJ databases">
        <authorList>
            <person name="Schober I."/>
            <person name="Bunk B."/>
        </authorList>
    </citation>
    <scope>NUCLEOTIDE SEQUENCE</scope>
    <source>
        <strain evidence="5">DSM 103800</strain>
    </source>
</reference>
<evidence type="ECO:0000313" key="5">
    <source>
        <dbReference type="EMBL" id="MDT8330458.1"/>
    </source>
</evidence>
<dbReference type="Proteomes" id="UP000185494">
    <property type="component" value="Chromosome 1"/>
</dbReference>
<dbReference type="Pfam" id="PF13411">
    <property type="entry name" value="MerR_1"/>
    <property type="match status" value="1"/>
</dbReference>
<dbReference type="SUPFAM" id="SSF46955">
    <property type="entry name" value="Putative DNA-binding domain"/>
    <property type="match status" value="1"/>
</dbReference>
<evidence type="ECO:0000256" key="1">
    <source>
        <dbReference type="ARBA" id="ARBA00023125"/>
    </source>
</evidence>
<reference evidence="4 6" key="1">
    <citation type="submission" date="2016-05" db="EMBL/GenBank/DDBJ databases">
        <title>Complete Genome and Methylome Analysis of Psychrotrophic Bacterial Isolates from Antarctic Lake Untersee.</title>
        <authorList>
            <person name="Fomenkov A."/>
            <person name="Akimov V.N."/>
            <person name="Vasilyeva L.V."/>
            <person name="Andersen D."/>
            <person name="Vincze T."/>
            <person name="Roberts R.J."/>
        </authorList>
    </citation>
    <scope>NUCLEOTIDE SEQUENCE [LARGE SCALE GENOMIC DNA]</scope>
    <source>
        <strain evidence="4 6">U14-5</strain>
    </source>
</reference>